<keyword evidence="2" id="KW-1185">Reference proteome</keyword>
<name>A0ABQ1XMY4_9SPHI</name>
<evidence type="ECO:0000313" key="2">
    <source>
        <dbReference type="Proteomes" id="UP000642938"/>
    </source>
</evidence>
<proteinExistence type="predicted"/>
<accession>A0ABQ1XMY4</accession>
<reference evidence="2" key="1">
    <citation type="journal article" date="2019" name="Int. J. Syst. Evol. Microbiol.">
        <title>The Global Catalogue of Microorganisms (GCM) 10K type strain sequencing project: providing services to taxonomists for standard genome sequencing and annotation.</title>
        <authorList>
            <consortium name="The Broad Institute Genomics Platform"/>
            <consortium name="The Broad Institute Genome Sequencing Center for Infectious Disease"/>
            <person name="Wu L."/>
            <person name="Ma J."/>
        </authorList>
    </citation>
    <scope>NUCLEOTIDE SEQUENCE [LARGE SCALE GENOMIC DNA]</scope>
    <source>
        <strain evidence="2">CGMCC 1.15287</strain>
    </source>
</reference>
<comment type="caution">
    <text evidence="1">The sequence shown here is derived from an EMBL/GenBank/DDBJ whole genome shotgun (WGS) entry which is preliminary data.</text>
</comment>
<evidence type="ECO:0000313" key="1">
    <source>
        <dbReference type="EMBL" id="GGG98068.1"/>
    </source>
</evidence>
<dbReference type="Proteomes" id="UP000642938">
    <property type="component" value="Unassembled WGS sequence"/>
</dbReference>
<organism evidence="1 2">
    <name type="scientific">Pedobacter zeae</name>
    <dbReference type="NCBI Taxonomy" id="1737356"/>
    <lineage>
        <taxon>Bacteria</taxon>
        <taxon>Pseudomonadati</taxon>
        <taxon>Bacteroidota</taxon>
        <taxon>Sphingobacteriia</taxon>
        <taxon>Sphingobacteriales</taxon>
        <taxon>Sphingobacteriaceae</taxon>
        <taxon>Pedobacter</taxon>
    </lineage>
</organism>
<sequence>MWKRTIQRQSVSVSEMQINRIDIFISWKLIKAGKKENGNRPMRKAAFLVRSTVEVSQIHECIIKDTVIIKGKKTKRADFSR</sequence>
<gene>
    <name evidence="1" type="ORF">GCM10007422_10160</name>
</gene>
<evidence type="ECO:0008006" key="3">
    <source>
        <dbReference type="Google" id="ProtNLM"/>
    </source>
</evidence>
<protein>
    <recommendedName>
        <fullName evidence="3">RNA-binding S4 domain-containing protein</fullName>
    </recommendedName>
</protein>
<dbReference type="EMBL" id="BMHZ01000001">
    <property type="protein sequence ID" value="GGG98068.1"/>
    <property type="molecule type" value="Genomic_DNA"/>
</dbReference>